<accession>A0A1V2TKG6</accession>
<protein>
    <recommendedName>
        <fullName evidence="2">PepSY domain-containing protein</fullName>
    </recommendedName>
</protein>
<comment type="caution">
    <text evidence="3">The sequence shown here is derived from an EMBL/GenBank/DDBJ whole genome shotgun (WGS) entry which is preliminary data.</text>
</comment>
<keyword evidence="1" id="KW-0812">Transmembrane</keyword>
<gene>
    <name evidence="3" type="ORF">B0T46_02520</name>
</gene>
<keyword evidence="4" id="KW-1185">Reference proteome</keyword>
<name>A0A1V2TKG6_9NOCA</name>
<evidence type="ECO:0000256" key="1">
    <source>
        <dbReference type="SAM" id="Phobius"/>
    </source>
</evidence>
<dbReference type="InterPro" id="IPR046350">
    <property type="entry name" value="Cystatin_sf"/>
</dbReference>
<evidence type="ECO:0000259" key="2">
    <source>
        <dbReference type="Pfam" id="PF03413"/>
    </source>
</evidence>
<feature type="transmembrane region" description="Helical" evidence="1">
    <location>
        <begin position="30"/>
        <end position="49"/>
    </location>
</feature>
<feature type="domain" description="PepSY" evidence="2">
    <location>
        <begin position="74"/>
        <end position="132"/>
    </location>
</feature>
<keyword evidence="1" id="KW-1133">Transmembrane helix</keyword>
<dbReference type="InterPro" id="IPR025711">
    <property type="entry name" value="PepSY"/>
</dbReference>
<dbReference type="Gene3D" id="3.10.450.40">
    <property type="match status" value="1"/>
</dbReference>
<dbReference type="EMBL" id="MUMY01000002">
    <property type="protein sequence ID" value="ONM50004.1"/>
    <property type="molecule type" value="Genomic_DNA"/>
</dbReference>
<reference evidence="3 4" key="1">
    <citation type="journal article" date="2016" name="Antonie Van Leeuwenhoek">
        <title>Nocardia donostiensis sp. nov., isolated from human respiratory specimens.</title>
        <authorList>
            <person name="Ercibengoa M."/>
            <person name="Bell M."/>
            <person name="Marimon J.M."/>
            <person name="Humrighouse B."/>
            <person name="Klenk H.P."/>
            <person name="Potter G."/>
            <person name="Perez-Trallero E."/>
        </authorList>
    </citation>
    <scope>NUCLEOTIDE SEQUENCE [LARGE SCALE GENOMIC DNA]</scope>
    <source>
        <strain evidence="3 4">X1655</strain>
    </source>
</reference>
<proteinExistence type="predicted"/>
<dbReference type="Pfam" id="PF03413">
    <property type="entry name" value="PepSY"/>
    <property type="match status" value="1"/>
</dbReference>
<evidence type="ECO:0000313" key="3">
    <source>
        <dbReference type="EMBL" id="ONM50004.1"/>
    </source>
</evidence>
<sequence>MVITFGTNTYTGGFTMANVFRHSAAGMRRLLIGVVAVGAGIGITAVALGHGPQGHTVSLDRPITEWSLVADPGIDRKQAMDAAAAAVPDGKAVSAEFDAEYRTAVWEVEVVTPDGVEYEVTIDADTGEVLGTVDHD</sequence>
<dbReference type="SUPFAM" id="SSF54403">
    <property type="entry name" value="Cystatin/monellin"/>
    <property type="match status" value="1"/>
</dbReference>
<organism evidence="3 4">
    <name type="scientific">Nocardia donostiensis</name>
    <dbReference type="NCBI Taxonomy" id="1538463"/>
    <lineage>
        <taxon>Bacteria</taxon>
        <taxon>Bacillati</taxon>
        <taxon>Actinomycetota</taxon>
        <taxon>Actinomycetes</taxon>
        <taxon>Mycobacteriales</taxon>
        <taxon>Nocardiaceae</taxon>
        <taxon>Nocardia</taxon>
    </lineage>
</organism>
<dbReference type="Proteomes" id="UP000188836">
    <property type="component" value="Unassembled WGS sequence"/>
</dbReference>
<dbReference type="AlphaFoldDB" id="A0A1V2TKG6"/>
<dbReference type="STRING" id="1538463.B0T36_06600"/>
<evidence type="ECO:0000313" key="4">
    <source>
        <dbReference type="Proteomes" id="UP000188836"/>
    </source>
</evidence>
<keyword evidence="1" id="KW-0472">Membrane</keyword>